<name>A0AAV0GA12_9ASTE</name>
<evidence type="ECO:0000313" key="2">
    <source>
        <dbReference type="EMBL" id="CAH9144681.1"/>
    </source>
</evidence>
<sequence>MHPRVGDALRVSRTPMIRDPRENHSINQKSDCVSLENLHINDFIIFSNTTKVRFSTTDNFPFKEMGT</sequence>
<feature type="region of interest" description="Disordered" evidence="1">
    <location>
        <begin position="1"/>
        <end position="25"/>
    </location>
</feature>
<comment type="caution">
    <text evidence="2">The sequence shown here is derived from an EMBL/GenBank/DDBJ whole genome shotgun (WGS) entry which is preliminary data.</text>
</comment>
<keyword evidence="3" id="KW-1185">Reference proteome</keyword>
<dbReference type="Proteomes" id="UP001152523">
    <property type="component" value="Unassembled WGS sequence"/>
</dbReference>
<proteinExistence type="predicted"/>
<evidence type="ECO:0000313" key="3">
    <source>
        <dbReference type="Proteomes" id="UP001152523"/>
    </source>
</evidence>
<protein>
    <submittedName>
        <fullName evidence="2">Uncharacterized protein</fullName>
    </submittedName>
</protein>
<organism evidence="2 3">
    <name type="scientific">Cuscuta epithymum</name>
    <dbReference type="NCBI Taxonomy" id="186058"/>
    <lineage>
        <taxon>Eukaryota</taxon>
        <taxon>Viridiplantae</taxon>
        <taxon>Streptophyta</taxon>
        <taxon>Embryophyta</taxon>
        <taxon>Tracheophyta</taxon>
        <taxon>Spermatophyta</taxon>
        <taxon>Magnoliopsida</taxon>
        <taxon>eudicotyledons</taxon>
        <taxon>Gunneridae</taxon>
        <taxon>Pentapetalae</taxon>
        <taxon>asterids</taxon>
        <taxon>lamiids</taxon>
        <taxon>Solanales</taxon>
        <taxon>Convolvulaceae</taxon>
        <taxon>Cuscuteae</taxon>
        <taxon>Cuscuta</taxon>
        <taxon>Cuscuta subgen. Cuscuta</taxon>
    </lineage>
</organism>
<gene>
    <name evidence="2" type="ORF">CEPIT_LOCUS41630</name>
</gene>
<dbReference type="AlphaFoldDB" id="A0AAV0GA12"/>
<reference evidence="2" key="1">
    <citation type="submission" date="2022-07" db="EMBL/GenBank/DDBJ databases">
        <authorList>
            <person name="Macas J."/>
            <person name="Novak P."/>
            <person name="Neumann P."/>
        </authorList>
    </citation>
    <scope>NUCLEOTIDE SEQUENCE</scope>
</reference>
<evidence type="ECO:0000256" key="1">
    <source>
        <dbReference type="SAM" id="MobiDB-lite"/>
    </source>
</evidence>
<accession>A0AAV0GA12</accession>
<dbReference type="EMBL" id="CAMAPF010001069">
    <property type="protein sequence ID" value="CAH9144681.1"/>
    <property type="molecule type" value="Genomic_DNA"/>
</dbReference>